<dbReference type="InterPro" id="IPR036286">
    <property type="entry name" value="LexA/Signal_pep-like_sf"/>
</dbReference>
<dbReference type="Gene3D" id="2.10.109.10">
    <property type="entry name" value="Umud Fragment, subunit A"/>
    <property type="match status" value="1"/>
</dbReference>
<accession>A0ABV9K670</accession>
<dbReference type="PANTHER" id="PTHR33516:SF2">
    <property type="entry name" value="LEXA REPRESSOR-RELATED"/>
    <property type="match status" value="1"/>
</dbReference>
<proteinExistence type="predicted"/>
<dbReference type="InterPro" id="IPR050077">
    <property type="entry name" value="LexA_repressor"/>
</dbReference>
<dbReference type="CDD" id="cd06529">
    <property type="entry name" value="S24_LexA-like"/>
    <property type="match status" value="1"/>
</dbReference>
<dbReference type="EMBL" id="JBHSGO010000039">
    <property type="protein sequence ID" value="MFC4665433.1"/>
    <property type="molecule type" value="Genomic_DNA"/>
</dbReference>
<organism evidence="2 3">
    <name type="scientific">Falsiporphyromonas endometrii</name>
    <dbReference type="NCBI Taxonomy" id="1387297"/>
    <lineage>
        <taxon>Bacteria</taxon>
        <taxon>Pseudomonadati</taxon>
        <taxon>Bacteroidota</taxon>
        <taxon>Bacteroidia</taxon>
        <taxon>Bacteroidales</taxon>
        <taxon>Porphyromonadaceae</taxon>
        <taxon>Falsiporphyromonas</taxon>
    </lineage>
</organism>
<comment type="caution">
    <text evidence="2">The sequence shown here is derived from an EMBL/GenBank/DDBJ whole genome shotgun (WGS) entry which is preliminary data.</text>
</comment>
<dbReference type="SUPFAM" id="SSF51306">
    <property type="entry name" value="LexA/Signal peptidase"/>
    <property type="match status" value="1"/>
</dbReference>
<protein>
    <submittedName>
        <fullName evidence="2">LexA family protein</fullName>
    </submittedName>
</protein>
<evidence type="ECO:0000313" key="3">
    <source>
        <dbReference type="Proteomes" id="UP001596020"/>
    </source>
</evidence>
<dbReference type="Pfam" id="PF00717">
    <property type="entry name" value="Peptidase_S24"/>
    <property type="match status" value="1"/>
</dbReference>
<sequence length="152" mass="17296">MSLEKSKIEIYRMPEEGLHKQFPFVGDVVAGFPSPAGDFEMEPLDILGKYTKNSEAIFIGRAYGVSMDGFIDEGDYFLMDRSLRLDPIDGDIAVCALNGEFTLKQIHIKEDGIELVPYNKNYPVIPVHEDDNFTIWAIVTLIIRPTPTRWLR</sequence>
<dbReference type="InterPro" id="IPR015927">
    <property type="entry name" value="Peptidase_S24_S26A/B/C"/>
</dbReference>
<dbReference type="InterPro" id="IPR039418">
    <property type="entry name" value="LexA-like"/>
</dbReference>
<gene>
    <name evidence="2" type="ORF">ACFO3G_02215</name>
</gene>
<name>A0ABV9K670_9PORP</name>
<evidence type="ECO:0000313" key="2">
    <source>
        <dbReference type="EMBL" id="MFC4665433.1"/>
    </source>
</evidence>
<keyword evidence="3" id="KW-1185">Reference proteome</keyword>
<reference evidence="3" key="1">
    <citation type="journal article" date="2019" name="Int. J. Syst. Evol. Microbiol.">
        <title>The Global Catalogue of Microorganisms (GCM) 10K type strain sequencing project: providing services to taxonomists for standard genome sequencing and annotation.</title>
        <authorList>
            <consortium name="The Broad Institute Genomics Platform"/>
            <consortium name="The Broad Institute Genome Sequencing Center for Infectious Disease"/>
            <person name="Wu L."/>
            <person name="Ma J."/>
        </authorList>
    </citation>
    <scope>NUCLEOTIDE SEQUENCE [LARGE SCALE GENOMIC DNA]</scope>
    <source>
        <strain evidence="3">CGMCC 4.7357</strain>
    </source>
</reference>
<evidence type="ECO:0000259" key="1">
    <source>
        <dbReference type="Pfam" id="PF00717"/>
    </source>
</evidence>
<dbReference type="Proteomes" id="UP001596020">
    <property type="component" value="Unassembled WGS sequence"/>
</dbReference>
<dbReference type="RefSeq" id="WP_380077553.1">
    <property type="nucleotide sequence ID" value="NZ_JBHSGO010000039.1"/>
</dbReference>
<dbReference type="PANTHER" id="PTHR33516">
    <property type="entry name" value="LEXA REPRESSOR"/>
    <property type="match status" value="1"/>
</dbReference>
<feature type="domain" description="Peptidase S24/S26A/S26B/S26C" evidence="1">
    <location>
        <begin position="23"/>
        <end position="139"/>
    </location>
</feature>